<comment type="similarity">
    <text evidence="1 3">Belongs to the thiolase-like superfamily. Beta-ketoacyl-ACP synthases family.</text>
</comment>
<dbReference type="Gene3D" id="3.40.47.10">
    <property type="match status" value="1"/>
</dbReference>
<dbReference type="GO" id="GO:0006633">
    <property type="term" value="P:fatty acid biosynthetic process"/>
    <property type="evidence" value="ECO:0007669"/>
    <property type="project" value="TreeGrafter"/>
</dbReference>
<evidence type="ECO:0000259" key="4">
    <source>
        <dbReference type="PROSITE" id="PS52004"/>
    </source>
</evidence>
<evidence type="ECO:0000313" key="5">
    <source>
        <dbReference type="EMBL" id="MBB5803250.1"/>
    </source>
</evidence>
<dbReference type="EC" id="2.3.1.179" evidence="5"/>
<accession>A0A7W9HJB0</accession>
<comment type="caution">
    <text evidence="5">The sequence shown here is derived from an EMBL/GenBank/DDBJ whole genome shotgun (WGS) entry which is preliminary data.</text>
</comment>
<feature type="domain" description="Ketosynthase family 3 (KS3)" evidence="4">
    <location>
        <begin position="9"/>
        <end position="407"/>
    </location>
</feature>
<keyword evidence="5" id="KW-0012">Acyltransferase</keyword>
<dbReference type="InterPro" id="IPR014030">
    <property type="entry name" value="Ketoacyl_synth_N"/>
</dbReference>
<dbReference type="EMBL" id="JACHMO010000001">
    <property type="protein sequence ID" value="MBB5803250.1"/>
    <property type="molecule type" value="Genomic_DNA"/>
</dbReference>
<dbReference type="InterPro" id="IPR020841">
    <property type="entry name" value="PKS_Beta-ketoAc_synthase_dom"/>
</dbReference>
<dbReference type="AlphaFoldDB" id="A0A7W9HJB0"/>
<name>A0A7W9HJB0_9PSEU</name>
<evidence type="ECO:0000256" key="2">
    <source>
        <dbReference type="ARBA" id="ARBA00022679"/>
    </source>
</evidence>
<proteinExistence type="inferred from homology"/>
<dbReference type="GO" id="GO:0004315">
    <property type="term" value="F:3-oxoacyl-[acyl-carrier-protein] synthase activity"/>
    <property type="evidence" value="ECO:0007669"/>
    <property type="project" value="UniProtKB-EC"/>
</dbReference>
<dbReference type="InterPro" id="IPR016039">
    <property type="entry name" value="Thiolase-like"/>
</dbReference>
<dbReference type="InterPro" id="IPR014031">
    <property type="entry name" value="Ketoacyl_synth_C"/>
</dbReference>
<dbReference type="PANTHER" id="PTHR11712">
    <property type="entry name" value="POLYKETIDE SYNTHASE-RELATED"/>
    <property type="match status" value="1"/>
</dbReference>
<gene>
    <name evidence="5" type="ORF">F4560_003018</name>
</gene>
<dbReference type="Pfam" id="PF00109">
    <property type="entry name" value="ketoacyl-synt"/>
    <property type="match status" value="1"/>
</dbReference>
<dbReference type="SUPFAM" id="SSF53901">
    <property type="entry name" value="Thiolase-like"/>
    <property type="match status" value="2"/>
</dbReference>
<evidence type="ECO:0000313" key="6">
    <source>
        <dbReference type="Proteomes" id="UP000552097"/>
    </source>
</evidence>
<dbReference type="InterPro" id="IPR000794">
    <property type="entry name" value="Beta-ketoacyl_synthase"/>
</dbReference>
<dbReference type="PROSITE" id="PS52004">
    <property type="entry name" value="KS3_2"/>
    <property type="match status" value="1"/>
</dbReference>
<dbReference type="CDD" id="cd00834">
    <property type="entry name" value="KAS_I_II"/>
    <property type="match status" value="1"/>
</dbReference>
<dbReference type="RefSeq" id="WP_184920506.1">
    <property type="nucleotide sequence ID" value="NZ_JACHMO010000001.1"/>
</dbReference>
<keyword evidence="6" id="KW-1185">Reference proteome</keyword>
<evidence type="ECO:0000256" key="1">
    <source>
        <dbReference type="ARBA" id="ARBA00008467"/>
    </source>
</evidence>
<dbReference type="PANTHER" id="PTHR11712:SF336">
    <property type="entry name" value="3-OXOACYL-[ACYL-CARRIER-PROTEIN] SYNTHASE, MITOCHONDRIAL"/>
    <property type="match status" value="1"/>
</dbReference>
<dbReference type="SMART" id="SM00825">
    <property type="entry name" value="PKS_KS"/>
    <property type="match status" value="1"/>
</dbReference>
<dbReference type="Proteomes" id="UP000552097">
    <property type="component" value="Unassembled WGS sequence"/>
</dbReference>
<organism evidence="5 6">
    <name type="scientific">Saccharothrix ecbatanensis</name>
    <dbReference type="NCBI Taxonomy" id="1105145"/>
    <lineage>
        <taxon>Bacteria</taxon>
        <taxon>Bacillati</taxon>
        <taxon>Actinomycetota</taxon>
        <taxon>Actinomycetes</taxon>
        <taxon>Pseudonocardiales</taxon>
        <taxon>Pseudonocardiaceae</taxon>
        <taxon>Saccharothrix</taxon>
    </lineage>
</organism>
<keyword evidence="2 3" id="KW-0808">Transferase</keyword>
<protein>
    <submittedName>
        <fullName evidence="5">3-oxoacyl-[acyl-carrier-protein] synthase II</fullName>
        <ecNumber evidence="5">2.3.1.179</ecNumber>
    </submittedName>
</protein>
<evidence type="ECO:0000256" key="3">
    <source>
        <dbReference type="RuleBase" id="RU003694"/>
    </source>
</evidence>
<sequence length="409" mass="42421">MDRTARPPRRRVVVTGLGVISSIGTGPGAFARSLREGRSGARPIGAFETAGFERANGCEVVDFDPSASIERLDHRQLGRATQLAVSGARLALADAGIAPDELRARSALISVGTTSGETRDVELATQRQATGVADGLDAGSAHRAASSRLSADIARELELTRVEAMTIPTACAAGNYAIGYGFDAVTSGEVEVALCGGVEAMVRTLFVAFYRLGTIAPDVCRPFDRRRKGILTGEGSAFLVLETLDSALARGARIHAEVLGYGLSCDSHHPVAPDRDGVARCIARAHANAGVEPDDVDLISAHGTGTPTNDVTEVAAIRQVFGDDLPPTVSVKSMLGHTMGAAGALAAVACVLALGEGFIPPTINHTETDPEIDVDCVPNQARPASLRVAQNNALAFGGNNAVVVLGRYP</sequence>
<reference evidence="5 6" key="1">
    <citation type="submission" date="2020-08" db="EMBL/GenBank/DDBJ databases">
        <title>Sequencing the genomes of 1000 actinobacteria strains.</title>
        <authorList>
            <person name="Klenk H.-P."/>
        </authorList>
    </citation>
    <scope>NUCLEOTIDE SEQUENCE [LARGE SCALE GENOMIC DNA]</scope>
    <source>
        <strain evidence="5 6">DSM 45486</strain>
    </source>
</reference>
<dbReference type="Pfam" id="PF02801">
    <property type="entry name" value="Ketoacyl-synt_C"/>
    <property type="match status" value="1"/>
</dbReference>